<comment type="caution">
    <text evidence="1">The sequence shown here is derived from an EMBL/GenBank/DDBJ whole genome shotgun (WGS) entry which is preliminary data.</text>
</comment>
<gene>
    <name evidence="1" type="ORF">RF11_04444</name>
</gene>
<reference evidence="1 2" key="1">
    <citation type="journal article" date="2014" name="Genome Biol. Evol.">
        <title>The genome of the myxosporean Thelohanellus kitauei shows adaptations to nutrient acquisition within its fish host.</title>
        <authorList>
            <person name="Yang Y."/>
            <person name="Xiong J."/>
            <person name="Zhou Z."/>
            <person name="Huo F."/>
            <person name="Miao W."/>
            <person name="Ran C."/>
            <person name="Liu Y."/>
            <person name="Zhang J."/>
            <person name="Feng J."/>
            <person name="Wang M."/>
            <person name="Wang M."/>
            <person name="Wang L."/>
            <person name="Yao B."/>
        </authorList>
    </citation>
    <scope>NUCLEOTIDE SEQUENCE [LARGE SCALE GENOMIC DNA]</scope>
    <source>
        <strain evidence="1">Wuqing</strain>
    </source>
</reference>
<dbReference type="EMBL" id="JWZT01003281">
    <property type="protein sequence ID" value="KII67205.1"/>
    <property type="molecule type" value="Genomic_DNA"/>
</dbReference>
<protein>
    <submittedName>
        <fullName evidence="1">Uncharacterized protein</fullName>
    </submittedName>
</protein>
<evidence type="ECO:0000313" key="1">
    <source>
        <dbReference type="EMBL" id="KII67205.1"/>
    </source>
</evidence>
<dbReference type="AlphaFoldDB" id="A0A0C2MSL0"/>
<accession>A0A0C2MSL0</accession>
<name>A0A0C2MSL0_THEKT</name>
<proteinExistence type="predicted"/>
<evidence type="ECO:0000313" key="2">
    <source>
        <dbReference type="Proteomes" id="UP000031668"/>
    </source>
</evidence>
<keyword evidence="2" id="KW-1185">Reference proteome</keyword>
<sequence>MASTHLEDVIELLSSSCDQIAKNSETIMKIDQEMKDKRRTLDILASEYFRVAAILGEDCVTLWRYRVDVEKKFNELKRDCVKKLGMAQESKRLMNKCILTLSREAYRRKAALDFESGSTTEVIIRRLFSLNDPSMEDCVKYFFDTGELQPTTSSVAQRLQDLNLDSKADLQNSSITIDDNSFILSYLPQSSEIGPDVTQDVTMGNIDQSIFEQPRLSGNSDSPKKTNELV</sequence>
<organism evidence="1 2">
    <name type="scientific">Thelohanellus kitauei</name>
    <name type="common">Myxosporean</name>
    <dbReference type="NCBI Taxonomy" id="669202"/>
    <lineage>
        <taxon>Eukaryota</taxon>
        <taxon>Metazoa</taxon>
        <taxon>Cnidaria</taxon>
        <taxon>Myxozoa</taxon>
        <taxon>Myxosporea</taxon>
        <taxon>Bivalvulida</taxon>
        <taxon>Platysporina</taxon>
        <taxon>Myxobolidae</taxon>
        <taxon>Thelohanellus</taxon>
    </lineage>
</organism>
<dbReference type="Proteomes" id="UP000031668">
    <property type="component" value="Unassembled WGS sequence"/>
</dbReference>